<feature type="compositionally biased region" description="Basic and acidic residues" evidence="3">
    <location>
        <begin position="1"/>
        <end position="11"/>
    </location>
</feature>
<dbReference type="PANTHER" id="PTHR37689">
    <property type="entry name" value="PROTEIN FDHE"/>
    <property type="match status" value="1"/>
</dbReference>
<feature type="domain" description="FdhE C-terminal" evidence="6">
    <location>
        <begin position="226"/>
        <end position="302"/>
    </location>
</feature>
<dbReference type="GO" id="GO:0008199">
    <property type="term" value="F:ferric iron binding"/>
    <property type="evidence" value="ECO:0007669"/>
    <property type="project" value="TreeGrafter"/>
</dbReference>
<sequence>MAEAGAPRHDPIPIGDMAKPPFARLPEPGRMFARRAERFRFLARDPDLKPYLLFLADICGAQHGIQDGLPAAPLPAAEAIARARSHGMPPLDRSRFASEPVFDATLARFLAAAATVAMPEPAAAALQELRHAEPAGQALMMRAVLDDAVPVEAMAAHLFVAAALQVHFARTAARLDAAGLVPVGDGACPVCGGPPVSSLVVGWQGAHGTRFCACVLCGTLWNYVRVKCTLCGSTKGISYREVEGGAGIVKAETCDICRGYVKILHQHKDPALDPVADDVASLGLDLLLRETGLRRGAANPFLLGY</sequence>
<evidence type="ECO:0000313" key="7">
    <source>
        <dbReference type="EMBL" id="QEX21558.1"/>
    </source>
</evidence>
<evidence type="ECO:0000259" key="6">
    <source>
        <dbReference type="Pfam" id="PF24860"/>
    </source>
</evidence>
<protein>
    <recommendedName>
        <fullName evidence="2">Protein FdhE homolog</fullName>
    </recommendedName>
</protein>
<keyword evidence="1 2" id="KW-0963">Cytoplasm</keyword>
<dbReference type="Pfam" id="PF24860">
    <property type="entry name" value="FdhE_C"/>
    <property type="match status" value="1"/>
</dbReference>
<dbReference type="NCBIfam" id="TIGR01562">
    <property type="entry name" value="FdhE"/>
    <property type="match status" value="1"/>
</dbReference>
<dbReference type="Proteomes" id="UP000325797">
    <property type="component" value="Chromosome"/>
</dbReference>
<comment type="function">
    <text evidence="2">Necessary for formate dehydrogenase activity.</text>
</comment>
<evidence type="ECO:0000256" key="1">
    <source>
        <dbReference type="ARBA" id="ARBA00022490"/>
    </source>
</evidence>
<accession>A0A5J6MV61</accession>
<evidence type="ECO:0000259" key="4">
    <source>
        <dbReference type="Pfam" id="PF04216"/>
    </source>
</evidence>
<dbReference type="Gene3D" id="3.90.1670.10">
    <property type="entry name" value="FdhE-like domain"/>
    <property type="match status" value="1"/>
</dbReference>
<feature type="domain" description="FdhE N-terminal" evidence="4">
    <location>
        <begin position="20"/>
        <end position="184"/>
    </location>
</feature>
<dbReference type="Pfam" id="PF04216">
    <property type="entry name" value="FdhE_N"/>
    <property type="match status" value="1"/>
</dbReference>
<dbReference type="SUPFAM" id="SSF144020">
    <property type="entry name" value="FdhE-like"/>
    <property type="match status" value="1"/>
</dbReference>
<dbReference type="GO" id="GO:0005829">
    <property type="term" value="C:cytosol"/>
    <property type="evidence" value="ECO:0007669"/>
    <property type="project" value="TreeGrafter"/>
</dbReference>
<dbReference type="PIRSF" id="PIRSF018296">
    <property type="entry name" value="Format_dh_formtn"/>
    <property type="match status" value="1"/>
</dbReference>
<dbReference type="GO" id="GO:0051604">
    <property type="term" value="P:protein maturation"/>
    <property type="evidence" value="ECO:0007669"/>
    <property type="project" value="TreeGrafter"/>
</dbReference>
<dbReference type="CDD" id="cd16341">
    <property type="entry name" value="FdhE"/>
    <property type="match status" value="1"/>
</dbReference>
<organism evidence="7 8">
    <name type="scientific">Hypericibacter adhaerens</name>
    <dbReference type="NCBI Taxonomy" id="2602016"/>
    <lineage>
        <taxon>Bacteria</taxon>
        <taxon>Pseudomonadati</taxon>
        <taxon>Pseudomonadota</taxon>
        <taxon>Alphaproteobacteria</taxon>
        <taxon>Rhodospirillales</taxon>
        <taxon>Dongiaceae</taxon>
        <taxon>Hypericibacter</taxon>
    </lineage>
</organism>
<dbReference type="InterPro" id="IPR056797">
    <property type="entry name" value="FdhE_central"/>
</dbReference>
<gene>
    <name evidence="2 7" type="primary">fdhE</name>
    <name evidence="7" type="ORF">FRZ61_14870</name>
</gene>
<dbReference type="HAMAP" id="MF_00611">
    <property type="entry name" value="FdeH"/>
    <property type="match status" value="1"/>
</dbReference>
<feature type="region of interest" description="Disordered" evidence="3">
    <location>
        <begin position="1"/>
        <end position="22"/>
    </location>
</feature>
<feature type="domain" description="FdhE central" evidence="5">
    <location>
        <begin position="188"/>
        <end position="225"/>
    </location>
</feature>
<dbReference type="InterPro" id="IPR006452">
    <property type="entry name" value="Formate_DH_accessory"/>
</dbReference>
<dbReference type="OrthoDB" id="9794151at2"/>
<dbReference type="InterPro" id="IPR056796">
    <property type="entry name" value="FdhE_C"/>
</dbReference>
<dbReference type="EMBL" id="CP042582">
    <property type="protein sequence ID" value="QEX21558.1"/>
    <property type="molecule type" value="Genomic_DNA"/>
</dbReference>
<comment type="similarity">
    <text evidence="2">Belongs to the FdhE family.</text>
</comment>
<proteinExistence type="inferred from homology"/>
<dbReference type="RefSeq" id="WP_151116168.1">
    <property type="nucleotide sequence ID" value="NZ_CP042582.1"/>
</dbReference>
<dbReference type="InterPro" id="IPR024064">
    <property type="entry name" value="FdhE-like_sf"/>
</dbReference>
<dbReference type="KEGG" id="hadh:FRZ61_14870"/>
<dbReference type="AlphaFoldDB" id="A0A5J6MV61"/>
<keyword evidence="8" id="KW-1185">Reference proteome</keyword>
<comment type="subcellular location">
    <subcellularLocation>
        <location evidence="2">Cytoplasm</location>
    </subcellularLocation>
</comment>
<dbReference type="PANTHER" id="PTHR37689:SF1">
    <property type="entry name" value="PROTEIN FDHE"/>
    <property type="match status" value="1"/>
</dbReference>
<evidence type="ECO:0000256" key="3">
    <source>
        <dbReference type="SAM" id="MobiDB-lite"/>
    </source>
</evidence>
<name>A0A5J6MV61_9PROT</name>
<evidence type="ECO:0000259" key="5">
    <source>
        <dbReference type="Pfam" id="PF24859"/>
    </source>
</evidence>
<evidence type="ECO:0000313" key="8">
    <source>
        <dbReference type="Proteomes" id="UP000325797"/>
    </source>
</evidence>
<evidence type="ECO:0000256" key="2">
    <source>
        <dbReference type="HAMAP-Rule" id="MF_00611"/>
    </source>
</evidence>
<dbReference type="InterPro" id="IPR056774">
    <property type="entry name" value="FdhE_N"/>
</dbReference>
<reference evidence="7 8" key="1">
    <citation type="submission" date="2019-08" db="EMBL/GenBank/DDBJ databases">
        <title>Hyperibacter terrae gen. nov., sp. nov. and Hyperibacter viscosus sp. nov., two new members in the family Rhodospirillaceae isolated from the rhizosphere of Hypericum perforatum.</title>
        <authorList>
            <person name="Noviana Z."/>
        </authorList>
    </citation>
    <scope>NUCLEOTIDE SEQUENCE [LARGE SCALE GENOMIC DNA]</scope>
    <source>
        <strain evidence="7 8">R5959</strain>
    </source>
</reference>
<dbReference type="Pfam" id="PF24859">
    <property type="entry name" value="FdhE_central"/>
    <property type="match status" value="1"/>
</dbReference>